<dbReference type="InterPro" id="IPR023606">
    <property type="entry name" value="CoA-Trfase_III_dom_1_sf"/>
</dbReference>
<dbReference type="GO" id="GO:0033611">
    <property type="term" value="P:oxalate catabolic process"/>
    <property type="evidence" value="ECO:0007669"/>
    <property type="project" value="UniProtKB-UniRule"/>
</dbReference>
<dbReference type="UniPathway" id="UPA00540">
    <property type="reaction ID" value="UER00598"/>
</dbReference>
<dbReference type="HAMAP" id="MF_00742">
    <property type="entry name" value="Formyl_CoA_transfer"/>
    <property type="match status" value="1"/>
</dbReference>
<feature type="binding site" evidence="2">
    <location>
        <begin position="95"/>
        <end position="97"/>
    </location>
    <ligand>
        <name>CoA</name>
        <dbReference type="ChEBI" id="CHEBI:57287"/>
    </ligand>
</feature>
<evidence type="ECO:0000313" key="4">
    <source>
        <dbReference type="Proteomes" id="UP000321201"/>
    </source>
</evidence>
<dbReference type="Proteomes" id="UP000321201">
    <property type="component" value="Unassembled WGS sequence"/>
</dbReference>
<dbReference type="AlphaFoldDB" id="A0A5C7ESW0"/>
<feature type="binding site" evidence="2">
    <location>
        <begin position="267"/>
        <end position="269"/>
    </location>
    <ligand>
        <name>CoA</name>
        <dbReference type="ChEBI" id="CHEBI:57287"/>
    </ligand>
</feature>
<comment type="catalytic activity">
    <reaction evidence="2">
        <text>formyl-CoA + oxalate = oxalyl-CoA + formate</text>
        <dbReference type="Rhea" id="RHEA:16545"/>
        <dbReference type="ChEBI" id="CHEBI:15740"/>
        <dbReference type="ChEBI" id="CHEBI:30623"/>
        <dbReference type="ChEBI" id="CHEBI:57376"/>
        <dbReference type="ChEBI" id="CHEBI:57388"/>
        <dbReference type="EC" id="2.8.3.16"/>
    </reaction>
</comment>
<dbReference type="Gene3D" id="3.40.50.10540">
    <property type="entry name" value="Crotonobetainyl-coa:carnitine coa-transferase, domain 1"/>
    <property type="match status" value="1"/>
</dbReference>
<dbReference type="SUPFAM" id="SSF89796">
    <property type="entry name" value="CoA-transferase family III (CaiB/BaiF)"/>
    <property type="match status" value="1"/>
</dbReference>
<dbReference type="InterPro" id="IPR017659">
    <property type="entry name" value="Formyl_CoA_transfer"/>
</dbReference>
<feature type="binding site" evidence="2">
    <location>
        <position position="103"/>
    </location>
    <ligand>
        <name>CoA</name>
        <dbReference type="ChEBI" id="CHEBI:57287"/>
    </ligand>
</feature>
<comment type="function">
    <text evidence="2">Involved in the catabolism of oxalate and in the adapatation to low pH via the induction of the oxalate-dependent acid tolerance response (ATR). Catalyzes the transfer of the CoA moiety from formyl-CoA to oxalate.</text>
</comment>
<organism evidence="3 4">
    <name type="scientific">Pelomicrobium methylotrophicum</name>
    <dbReference type="NCBI Taxonomy" id="2602750"/>
    <lineage>
        <taxon>Bacteria</taxon>
        <taxon>Pseudomonadati</taxon>
        <taxon>Pseudomonadota</taxon>
        <taxon>Hydrogenophilia</taxon>
        <taxon>Hydrogenophilia incertae sedis</taxon>
        <taxon>Pelomicrobium</taxon>
    </lineage>
</organism>
<dbReference type="Gene3D" id="3.30.1540.10">
    <property type="entry name" value="formyl-coa transferase, domain 3"/>
    <property type="match status" value="1"/>
</dbReference>
<comment type="similarity">
    <text evidence="2">Belongs to the CoA-transferase III family. Frc subfamily.</text>
</comment>
<comment type="pathway">
    <text evidence="2">Metabolic intermediate degradation; oxalate degradation; CO(2) and formate from oxalate: step 1/2.</text>
</comment>
<sequence length="427" mass="47093">MDKALSGFRILDMTHVQAGPTASQLLAWLGADVIKLEPPTGDVTRGQLRDIPDADSLYFTMLNCNKRSITVNLKNAMGKEVLTDLIKKCDVLMENFGPGVLDRLGFSWEKVQQINPRIVMASIKGFGSTGPYADFKAYENVAQAMGGSMSTTGFPDGPPLVTGAQIGDSGTGLHLAIGILAALHHRNRTGRGQYVEVAMMDGVMNLCRVKFRDHQRLQRGPLPEYSVPTQGLAATPRAGNDSGGGQLGNAIKCKPGGPNDYLYVVVQEAVWEALAHRVGGEALAKDPRFATIGERRKNQAEMWRILNDFASQYTKWELMKIFNELDVPCGPVMSTEDLMNDEHVRLREMIVELDHPQRGKWYNVGMPIKLSNSPVEIKRSPLLGEHTDEILTEVLGYSQDHINSLREAGAFSKQPAKVPEYHEPRVD</sequence>
<dbReference type="NCBIfam" id="TIGR03253">
    <property type="entry name" value="oxalate_frc"/>
    <property type="match status" value="1"/>
</dbReference>
<feature type="active site" description="Nucleophile" evidence="2">
    <location>
        <position position="168"/>
    </location>
</feature>
<dbReference type="PANTHER" id="PTHR48207">
    <property type="entry name" value="SUCCINATE--HYDROXYMETHYLGLUTARATE COA-TRANSFERASE"/>
    <property type="match status" value="1"/>
</dbReference>
<dbReference type="EC" id="2.8.3.16" evidence="2"/>
<keyword evidence="4" id="KW-1185">Reference proteome</keyword>
<dbReference type="InterPro" id="IPR044855">
    <property type="entry name" value="CoA-Trfase_III_dom3_sf"/>
</dbReference>
<keyword evidence="1 2" id="KW-0808">Transferase</keyword>
<evidence type="ECO:0000256" key="2">
    <source>
        <dbReference type="HAMAP-Rule" id="MF_00742"/>
    </source>
</evidence>
<dbReference type="InterPro" id="IPR050483">
    <property type="entry name" value="CoA-transferase_III_domain"/>
</dbReference>
<dbReference type="InParanoid" id="A0A5C7ESW0"/>
<evidence type="ECO:0000313" key="3">
    <source>
        <dbReference type="EMBL" id="TXF09940.1"/>
    </source>
</evidence>
<evidence type="ECO:0000256" key="1">
    <source>
        <dbReference type="ARBA" id="ARBA00022679"/>
    </source>
</evidence>
<proteinExistence type="inferred from homology"/>
<name>A0A5C7ESW0_9PROT</name>
<comment type="caution">
    <text evidence="2">Lacks conserved residue(s) required for the propagation of feature annotation.</text>
</comment>
<dbReference type="GO" id="GO:0033608">
    <property type="term" value="F:formyl-CoA transferase activity"/>
    <property type="evidence" value="ECO:0007669"/>
    <property type="project" value="UniProtKB-EC"/>
</dbReference>
<feature type="binding site" evidence="2">
    <location>
        <begin position="15"/>
        <end position="18"/>
    </location>
    <ligand>
        <name>CoA</name>
        <dbReference type="ChEBI" id="CHEBI:57287"/>
    </ligand>
</feature>
<dbReference type="RefSeq" id="WP_147801234.1">
    <property type="nucleotide sequence ID" value="NZ_VPFL01000042.1"/>
</dbReference>
<feature type="binding site" evidence="2">
    <location>
        <begin position="136"/>
        <end position="139"/>
    </location>
    <ligand>
        <name>CoA</name>
        <dbReference type="ChEBI" id="CHEBI:57287"/>
    </ligand>
</feature>
<dbReference type="InterPro" id="IPR003673">
    <property type="entry name" value="CoA-Trfase_fam_III"/>
</dbReference>
<comment type="subunit">
    <text evidence="2">Homodimer.</text>
</comment>
<feature type="binding site" evidence="2">
    <location>
        <begin position="244"/>
        <end position="246"/>
    </location>
    <ligand>
        <name>substrate</name>
    </ligand>
</feature>
<dbReference type="NCBIfam" id="NF003809">
    <property type="entry name" value="PRK05398.1"/>
    <property type="match status" value="1"/>
</dbReference>
<comment type="caution">
    <text evidence="3">The sequence shown here is derived from an EMBL/GenBank/DDBJ whole genome shotgun (WGS) entry which is preliminary data.</text>
</comment>
<accession>A0A5C7ESW0</accession>
<dbReference type="OrthoDB" id="5294844at2"/>
<dbReference type="Pfam" id="PF02515">
    <property type="entry name" value="CoA_transf_3"/>
    <property type="match status" value="1"/>
</dbReference>
<protein>
    <recommendedName>
        <fullName evidence="2">Formyl-CoA:oxalate CoA-transferase</fullName>
        <shortName evidence="2">FCOCT</shortName>
        <ecNumber evidence="2">2.8.3.16</ecNumber>
    </recommendedName>
    <alternativeName>
        <fullName evidence="2">Formyl-coenzyme A transferase</fullName>
        <shortName evidence="2">Formyl-CoA transferase</shortName>
    </alternativeName>
</protein>
<gene>
    <name evidence="2 3" type="primary">frc</name>
    <name evidence="3" type="ORF">FR698_16235</name>
</gene>
<dbReference type="EMBL" id="VPFL01000042">
    <property type="protein sequence ID" value="TXF09940.1"/>
    <property type="molecule type" value="Genomic_DNA"/>
</dbReference>
<dbReference type="PANTHER" id="PTHR48207:SF3">
    <property type="entry name" value="SUCCINATE--HYDROXYMETHYLGLUTARATE COA-TRANSFERASE"/>
    <property type="match status" value="1"/>
</dbReference>
<reference evidence="3 4" key="1">
    <citation type="submission" date="2019-08" db="EMBL/GenBank/DDBJ databases">
        <title>Pelomicrobium methylotrophicum gen. nov., sp. nov. a moderately thermophilic, facultatively anaerobic, lithoautotrophic and methylotrophic bacterium isolated from a terrestrial mud volcano.</title>
        <authorList>
            <person name="Slobodkina G.B."/>
            <person name="Merkel A.Y."/>
            <person name="Slobodkin A.I."/>
        </authorList>
    </citation>
    <scope>NUCLEOTIDE SEQUENCE [LARGE SCALE GENOMIC DNA]</scope>
    <source>
        <strain evidence="3 4">SM250</strain>
    </source>
</reference>